<proteinExistence type="predicted"/>
<protein>
    <submittedName>
        <fullName evidence="2">Rhodopirellula transposase DDE domain-containing protein</fullName>
    </submittedName>
</protein>
<keyword evidence="1" id="KW-0175">Coiled coil</keyword>
<keyword evidence="3" id="KW-1185">Reference proteome</keyword>
<feature type="non-terminal residue" evidence="2">
    <location>
        <position position="1"/>
    </location>
</feature>
<dbReference type="InterPro" id="IPR036397">
    <property type="entry name" value="RNaseH_sf"/>
</dbReference>
<organism evidence="2 3">
    <name type="scientific">Candidatus Electrothrix marina</name>
    <dbReference type="NCBI Taxonomy" id="1859130"/>
    <lineage>
        <taxon>Bacteria</taxon>
        <taxon>Pseudomonadati</taxon>
        <taxon>Thermodesulfobacteriota</taxon>
        <taxon>Desulfobulbia</taxon>
        <taxon>Desulfobulbales</taxon>
        <taxon>Desulfobulbaceae</taxon>
        <taxon>Candidatus Electrothrix</taxon>
    </lineage>
</organism>
<dbReference type="GO" id="GO:0003676">
    <property type="term" value="F:nucleic acid binding"/>
    <property type="evidence" value="ECO:0007669"/>
    <property type="project" value="InterPro"/>
</dbReference>
<sequence length="101" mass="11976">TGLKIRLLYYPPYHSKYNPVERCWGILEEHWNGEILDSIPKTIEWAATMTWKGIKPVVKLVKKTYEKGVKLTKREMKKYEEKISRSKKLPKWDVIIDAAGW</sequence>
<dbReference type="EMBL" id="MTKS01000108">
    <property type="protein sequence ID" value="RWX51613.1"/>
    <property type="molecule type" value="Genomic_DNA"/>
</dbReference>
<feature type="coiled-coil region" evidence="1">
    <location>
        <begin position="62"/>
        <end position="89"/>
    </location>
</feature>
<accession>A0A444JEY9</accession>
<evidence type="ECO:0000313" key="3">
    <source>
        <dbReference type="Proteomes" id="UP000288892"/>
    </source>
</evidence>
<dbReference type="Proteomes" id="UP000288892">
    <property type="component" value="Unassembled WGS sequence"/>
</dbReference>
<gene>
    <name evidence="2" type="ORF">VU01_11087</name>
</gene>
<dbReference type="Gene3D" id="3.30.420.10">
    <property type="entry name" value="Ribonuclease H-like superfamily/Ribonuclease H"/>
    <property type="match status" value="1"/>
</dbReference>
<name>A0A444JEY9_9BACT</name>
<dbReference type="AlphaFoldDB" id="A0A444JEY9"/>
<dbReference type="Pfam" id="PF07592">
    <property type="entry name" value="DDE_Tnp_ISAZ013"/>
    <property type="match status" value="1"/>
</dbReference>
<comment type="caution">
    <text evidence="2">The sequence shown here is derived from an EMBL/GenBank/DDBJ whole genome shotgun (WGS) entry which is preliminary data.</text>
</comment>
<evidence type="ECO:0000313" key="2">
    <source>
        <dbReference type="EMBL" id="RWX51613.1"/>
    </source>
</evidence>
<reference evidence="2 3" key="1">
    <citation type="submission" date="2017-01" db="EMBL/GenBank/DDBJ databases">
        <title>The cable genome- insights into the physiology and evolution of filamentous bacteria capable of sulfide oxidation via long distance electron transfer.</title>
        <authorList>
            <person name="Schreiber L."/>
            <person name="Bjerg J.T."/>
            <person name="Boggild A."/>
            <person name="Van De Vossenberg J."/>
            <person name="Meysman F."/>
            <person name="Nielsen L.P."/>
            <person name="Schramm A."/>
            <person name="Kjeldsen K.U."/>
        </authorList>
    </citation>
    <scope>NUCLEOTIDE SEQUENCE [LARGE SCALE GENOMIC DNA]</scope>
    <source>
        <strain evidence="2">A5</strain>
    </source>
</reference>
<evidence type="ECO:0000256" key="1">
    <source>
        <dbReference type="SAM" id="Coils"/>
    </source>
</evidence>
<dbReference type="InterPro" id="IPR011518">
    <property type="entry name" value="Transposase_36"/>
</dbReference>